<feature type="domain" description="C2H2-type" evidence="9">
    <location>
        <begin position="204"/>
        <end position="231"/>
    </location>
</feature>
<dbReference type="Gene3D" id="3.40.1800.20">
    <property type="match status" value="1"/>
</dbReference>
<dbReference type="InterPro" id="IPR013087">
    <property type="entry name" value="Znf_C2H2_type"/>
</dbReference>
<keyword evidence="3" id="KW-0677">Repeat</keyword>
<dbReference type="SMART" id="SM00355">
    <property type="entry name" value="ZnF_C2H2"/>
    <property type="match status" value="6"/>
</dbReference>
<evidence type="ECO:0000256" key="4">
    <source>
        <dbReference type="ARBA" id="ARBA00022771"/>
    </source>
</evidence>
<dbReference type="SUPFAM" id="SSF57716">
    <property type="entry name" value="Glucocorticoid receptor-like (DNA-binding domain)"/>
    <property type="match status" value="1"/>
</dbReference>
<evidence type="ECO:0000256" key="1">
    <source>
        <dbReference type="ARBA" id="ARBA00004123"/>
    </source>
</evidence>
<evidence type="ECO:0000313" key="11">
    <source>
        <dbReference type="Proteomes" id="UP000695000"/>
    </source>
</evidence>
<dbReference type="Proteomes" id="UP000695000">
    <property type="component" value="Unplaced"/>
</dbReference>
<dbReference type="InterPro" id="IPR036236">
    <property type="entry name" value="Znf_C2H2_sf"/>
</dbReference>
<dbReference type="Pfam" id="PF07776">
    <property type="entry name" value="zf-AD"/>
    <property type="match status" value="1"/>
</dbReference>
<feature type="domain" description="ZAD" evidence="10">
    <location>
        <begin position="24"/>
        <end position="102"/>
    </location>
</feature>
<evidence type="ECO:0000259" key="10">
    <source>
        <dbReference type="PROSITE" id="PS51915"/>
    </source>
</evidence>
<feature type="binding site" evidence="8">
    <location>
        <position position="26"/>
    </location>
    <ligand>
        <name>Zn(2+)</name>
        <dbReference type="ChEBI" id="CHEBI:29105"/>
    </ligand>
</feature>
<name>A0ABM1M7K4_NICVS</name>
<evidence type="ECO:0000256" key="7">
    <source>
        <dbReference type="PROSITE-ProRule" id="PRU00042"/>
    </source>
</evidence>
<feature type="binding site" evidence="8">
    <location>
        <position position="29"/>
    </location>
    <ligand>
        <name>Zn(2+)</name>
        <dbReference type="ChEBI" id="CHEBI:29105"/>
    </ligand>
</feature>
<keyword evidence="5 8" id="KW-0862">Zinc</keyword>
<feature type="domain" description="C2H2-type" evidence="9">
    <location>
        <begin position="316"/>
        <end position="340"/>
    </location>
</feature>
<evidence type="ECO:0000259" key="9">
    <source>
        <dbReference type="PROSITE" id="PS50157"/>
    </source>
</evidence>
<keyword evidence="2 8" id="KW-0479">Metal-binding</keyword>
<dbReference type="PROSITE" id="PS51915">
    <property type="entry name" value="ZAD"/>
    <property type="match status" value="1"/>
</dbReference>
<feature type="domain" description="C2H2-type" evidence="9">
    <location>
        <begin position="232"/>
        <end position="259"/>
    </location>
</feature>
<evidence type="ECO:0000256" key="6">
    <source>
        <dbReference type="ARBA" id="ARBA00023242"/>
    </source>
</evidence>
<dbReference type="SMART" id="SM00868">
    <property type="entry name" value="zf-AD"/>
    <property type="match status" value="1"/>
</dbReference>
<sequence length="340" mass="39595">MELTLDTNSKMTRNVVDVFCDMNSICRLCLEKNELDKNLYNIFEAKIQLDLISNFIMACASVQIAEGDGLPIFICQHCMSRLTNVWEFRMQCQESDAKLREIYNSQLQLNTFTEFSLVVKDQFELKQIDDNDDDKQVDAAIVQIEVDAIENGSEEKADNERKECNKLEKPKEAKLHQCHTCGKTFNRREYLTQHIRIHTGEKPYHCHLCEKRFVNSGHLTTHMRTHTGEKPHACSLCPKAFSTRQELHKHTMVHNGERPFICKLCEKRFGSSSNLYSHLKHHTGEKNFTCENCGKAFFTKQELKQHQVVHTGEKAFLCEFCNKRFSQIAHLKRHSKLHRS</sequence>
<dbReference type="PROSITE" id="PS00028">
    <property type="entry name" value="ZINC_FINGER_C2H2_1"/>
    <property type="match status" value="6"/>
</dbReference>
<reference evidence="12" key="1">
    <citation type="submission" date="2025-08" db="UniProtKB">
        <authorList>
            <consortium name="RefSeq"/>
        </authorList>
    </citation>
    <scope>IDENTIFICATION</scope>
    <source>
        <tissue evidence="12">Whole Larva</tissue>
    </source>
</reference>
<keyword evidence="6" id="KW-0539">Nucleus</keyword>
<dbReference type="PANTHER" id="PTHR24394:SF29">
    <property type="entry name" value="MYONEURIN"/>
    <property type="match status" value="1"/>
</dbReference>
<protein>
    <submittedName>
        <fullName evidence="12">Zinc finger protein 345-like</fullName>
    </submittedName>
</protein>
<comment type="subcellular location">
    <subcellularLocation>
        <location evidence="1">Nucleus</location>
    </subcellularLocation>
</comment>
<feature type="domain" description="C2H2-type" evidence="9">
    <location>
        <begin position="288"/>
        <end position="315"/>
    </location>
</feature>
<gene>
    <name evidence="12" type="primary">LOC108558228</name>
</gene>
<evidence type="ECO:0000256" key="2">
    <source>
        <dbReference type="ARBA" id="ARBA00022723"/>
    </source>
</evidence>
<organism evidence="11 12">
    <name type="scientific">Nicrophorus vespilloides</name>
    <name type="common">Boreal carrion beetle</name>
    <dbReference type="NCBI Taxonomy" id="110193"/>
    <lineage>
        <taxon>Eukaryota</taxon>
        <taxon>Metazoa</taxon>
        <taxon>Ecdysozoa</taxon>
        <taxon>Arthropoda</taxon>
        <taxon>Hexapoda</taxon>
        <taxon>Insecta</taxon>
        <taxon>Pterygota</taxon>
        <taxon>Neoptera</taxon>
        <taxon>Endopterygota</taxon>
        <taxon>Coleoptera</taxon>
        <taxon>Polyphaga</taxon>
        <taxon>Staphyliniformia</taxon>
        <taxon>Silphidae</taxon>
        <taxon>Nicrophorinae</taxon>
        <taxon>Nicrophorus</taxon>
    </lineage>
</organism>
<feature type="domain" description="C2H2-type" evidence="9">
    <location>
        <begin position="176"/>
        <end position="203"/>
    </location>
</feature>
<proteinExistence type="predicted"/>
<evidence type="ECO:0000256" key="8">
    <source>
        <dbReference type="PROSITE-ProRule" id="PRU01263"/>
    </source>
</evidence>
<evidence type="ECO:0000256" key="3">
    <source>
        <dbReference type="ARBA" id="ARBA00022737"/>
    </source>
</evidence>
<dbReference type="RefSeq" id="XP_017770554.1">
    <property type="nucleotide sequence ID" value="XM_017915065.1"/>
</dbReference>
<feature type="binding site" evidence="8">
    <location>
        <position position="75"/>
    </location>
    <ligand>
        <name>Zn(2+)</name>
        <dbReference type="ChEBI" id="CHEBI:29105"/>
    </ligand>
</feature>
<dbReference type="InterPro" id="IPR012934">
    <property type="entry name" value="Znf_AD"/>
</dbReference>
<evidence type="ECO:0000256" key="5">
    <source>
        <dbReference type="ARBA" id="ARBA00022833"/>
    </source>
</evidence>
<dbReference type="PROSITE" id="PS50157">
    <property type="entry name" value="ZINC_FINGER_C2H2_2"/>
    <property type="match status" value="6"/>
</dbReference>
<dbReference type="SUPFAM" id="SSF57667">
    <property type="entry name" value="beta-beta-alpha zinc fingers"/>
    <property type="match status" value="3"/>
</dbReference>
<feature type="domain" description="C2H2-type" evidence="9">
    <location>
        <begin position="260"/>
        <end position="287"/>
    </location>
</feature>
<keyword evidence="4 7" id="KW-0863">Zinc-finger</keyword>
<keyword evidence="11" id="KW-1185">Reference proteome</keyword>
<dbReference type="PANTHER" id="PTHR24394">
    <property type="entry name" value="ZINC FINGER PROTEIN"/>
    <property type="match status" value="1"/>
</dbReference>
<feature type="binding site" evidence="8">
    <location>
        <position position="78"/>
    </location>
    <ligand>
        <name>Zn(2+)</name>
        <dbReference type="ChEBI" id="CHEBI:29105"/>
    </ligand>
</feature>
<accession>A0ABM1M7K4</accession>
<evidence type="ECO:0000313" key="12">
    <source>
        <dbReference type="RefSeq" id="XP_017770554.1"/>
    </source>
</evidence>
<dbReference type="GeneID" id="108558228"/>
<dbReference type="Pfam" id="PF00096">
    <property type="entry name" value="zf-C2H2"/>
    <property type="match status" value="6"/>
</dbReference>
<dbReference type="Gene3D" id="3.30.160.60">
    <property type="entry name" value="Classic Zinc Finger"/>
    <property type="match status" value="6"/>
</dbReference>